<evidence type="ECO:0000313" key="2">
    <source>
        <dbReference type="EMBL" id="MCI52345.1"/>
    </source>
</evidence>
<evidence type="ECO:0000256" key="1">
    <source>
        <dbReference type="SAM" id="MobiDB-lite"/>
    </source>
</evidence>
<reference evidence="2 3" key="1">
    <citation type="journal article" date="2018" name="Front. Plant Sci.">
        <title>Red Clover (Trifolium pratense) and Zigzag Clover (T. medium) - A Picture of Genomic Similarities and Differences.</title>
        <authorList>
            <person name="Dluhosova J."/>
            <person name="Istvanek J."/>
            <person name="Nedelnik J."/>
            <person name="Repkova J."/>
        </authorList>
    </citation>
    <scope>NUCLEOTIDE SEQUENCE [LARGE SCALE GENOMIC DNA]</scope>
    <source>
        <strain evidence="3">cv. 10/8</strain>
        <tissue evidence="2">Leaf</tissue>
    </source>
</reference>
<sequence>MRISKSSDELMSMNISSGTSSQRSATRKRYSSVHPRSRNNRARDSKWTVAVSPQPLKT</sequence>
<comment type="caution">
    <text evidence="2">The sequence shown here is derived from an EMBL/GenBank/DDBJ whole genome shotgun (WGS) entry which is preliminary data.</text>
</comment>
<evidence type="ECO:0000313" key="3">
    <source>
        <dbReference type="Proteomes" id="UP000265520"/>
    </source>
</evidence>
<organism evidence="2 3">
    <name type="scientific">Trifolium medium</name>
    <dbReference type="NCBI Taxonomy" id="97028"/>
    <lineage>
        <taxon>Eukaryota</taxon>
        <taxon>Viridiplantae</taxon>
        <taxon>Streptophyta</taxon>
        <taxon>Embryophyta</taxon>
        <taxon>Tracheophyta</taxon>
        <taxon>Spermatophyta</taxon>
        <taxon>Magnoliopsida</taxon>
        <taxon>eudicotyledons</taxon>
        <taxon>Gunneridae</taxon>
        <taxon>Pentapetalae</taxon>
        <taxon>rosids</taxon>
        <taxon>fabids</taxon>
        <taxon>Fabales</taxon>
        <taxon>Fabaceae</taxon>
        <taxon>Papilionoideae</taxon>
        <taxon>50 kb inversion clade</taxon>
        <taxon>NPAAA clade</taxon>
        <taxon>Hologalegina</taxon>
        <taxon>IRL clade</taxon>
        <taxon>Trifolieae</taxon>
        <taxon>Trifolium</taxon>
    </lineage>
</organism>
<dbReference type="EMBL" id="LXQA010445781">
    <property type="protein sequence ID" value="MCI52345.1"/>
    <property type="molecule type" value="Genomic_DNA"/>
</dbReference>
<proteinExistence type="predicted"/>
<feature type="region of interest" description="Disordered" evidence="1">
    <location>
        <begin position="1"/>
        <end position="58"/>
    </location>
</feature>
<name>A0A392SWA1_9FABA</name>
<protein>
    <submittedName>
        <fullName evidence="2">Uncharacterized protein</fullName>
    </submittedName>
</protein>
<accession>A0A392SWA1</accession>
<keyword evidence="3" id="KW-1185">Reference proteome</keyword>
<dbReference type="AlphaFoldDB" id="A0A392SWA1"/>
<dbReference type="Proteomes" id="UP000265520">
    <property type="component" value="Unassembled WGS sequence"/>
</dbReference>
<feature type="compositionally biased region" description="Basic residues" evidence="1">
    <location>
        <begin position="25"/>
        <end position="40"/>
    </location>
</feature>
<feature type="compositionally biased region" description="Polar residues" evidence="1">
    <location>
        <begin position="13"/>
        <end position="24"/>
    </location>
</feature>